<keyword evidence="3" id="KW-1185">Reference proteome</keyword>
<evidence type="ECO:0000256" key="1">
    <source>
        <dbReference type="SAM" id="Phobius"/>
    </source>
</evidence>
<protein>
    <recommendedName>
        <fullName evidence="4">Phage-related protein</fullName>
    </recommendedName>
</protein>
<sequence>MAKKKDVIQIIIDAVDNASGMFDDIEKTARRSMKQAEKHVGGFESRFPKMDREIDRSMKNAKKSVDDFGQSFPDLDQEMEQVFRKSSKYTRRAYREYYDLQRPIKNLPDHLKPFERENRNMEKSIRRMGKTTTLSFAELQNAALKSRVEMSKITKVSKSGKQATKTIQGLTEATRKAQAAAIGLNRNGTVKISAKEATKHMQDFEIAMKNSHRELERLKKAGDFGSYQAGMKVAAVRAREMRMALRAASGDARYMQRVMADLGWATSDMANRSAVAMEAYKDRFLRSVDRMNARTTLFQKQMDLLGKEVKFIPFLDKGFMRIGNRLEEMAKKGTAANLAISQLGRNASMADLRKRIQMINQGLSNLTATQIGSLVIWGLLTFGLAYLATVLDKRVVPAFENFKNTWLTALTPLAEAFTTYVILPFLKALTAIGNFINYLNDINPALSQLGGMFLWVASALMFFLSPLAVGIGLTGGMRAAFTALWTTIKPFVLGFLRVAGAAMFWATVIVGVVAAITHLWKTNENFRNAVMNVWNAIRNAVMAVVDVVKPYVVSAWESMTGGANSALQTMGDKVATVFNWIADVIRSVTPYIVQAVKTAINIIKNVWNDIKPGVQAVVQWLLERWNTVKSWFQSNGPGILDGLKQAWETIKPAVTAVVSFIQQIWGQLVGFFNEHGAMILQALTNVWNVIGTVIQTAMTVILAIMQFVWPFVEMLIVSVWNNVKGVIQGAIGVITSIIQIFSALFTGNWSALWDGILNLLKSAWQLIWNGFQLLLYGRLVKGVMLLGKSLKGIFTGSWSAIKGFLTSIWSSIVSAGRSLWNGLKSTVSTLMKSLGSVLKGIWNSIKGVAVSVWNGIKAVASSVWNGMKSTITGIAKAIWNAVKSTFNSMKNTVSSIWKSIRSAASSAWNGIKSVISNGVRSAWNTIKGYAGSFLSAGKGLLDALARGIRRGLSSAISAVKGGMQKIRSFLPFSPAKEGPLSDLDKSGESFFPTWADGVTKQVRPMVRTVESGMEAAAIAVSPASQGTVGSAPVSRERPLNVTVHFHGDIRVEETGLSRNGRSRFAETLADRIDEAMGRIQARRQVTAWGRK</sequence>
<evidence type="ECO:0000313" key="2">
    <source>
        <dbReference type="EMBL" id="GGA32040.1"/>
    </source>
</evidence>
<comment type="caution">
    <text evidence="2">The sequence shown here is derived from an EMBL/GenBank/DDBJ whole genome shotgun (WGS) entry which is preliminary data.</text>
</comment>
<dbReference type="RefSeq" id="WP_188428665.1">
    <property type="nucleotide sequence ID" value="NZ_BMEX01000001.1"/>
</dbReference>
<evidence type="ECO:0000313" key="3">
    <source>
        <dbReference type="Proteomes" id="UP000617979"/>
    </source>
</evidence>
<organism evidence="2 3">
    <name type="scientific">Kroppenstedtia guangzhouensis</name>
    <dbReference type="NCBI Taxonomy" id="1274356"/>
    <lineage>
        <taxon>Bacteria</taxon>
        <taxon>Bacillati</taxon>
        <taxon>Bacillota</taxon>
        <taxon>Bacilli</taxon>
        <taxon>Bacillales</taxon>
        <taxon>Thermoactinomycetaceae</taxon>
        <taxon>Kroppenstedtia</taxon>
    </lineage>
</organism>
<gene>
    <name evidence="2" type="ORF">GCM10007416_00760</name>
</gene>
<dbReference type="SUPFAM" id="SSF48371">
    <property type="entry name" value="ARM repeat"/>
    <property type="match status" value="1"/>
</dbReference>
<accession>A0ABQ1FX16</accession>
<keyword evidence="1" id="KW-0472">Membrane</keyword>
<dbReference type="InterPro" id="IPR016024">
    <property type="entry name" value="ARM-type_fold"/>
</dbReference>
<feature type="transmembrane region" description="Helical" evidence="1">
    <location>
        <begin position="495"/>
        <end position="520"/>
    </location>
</feature>
<reference evidence="3" key="1">
    <citation type="journal article" date="2019" name="Int. J. Syst. Evol. Microbiol.">
        <title>The Global Catalogue of Microorganisms (GCM) 10K type strain sequencing project: providing services to taxonomists for standard genome sequencing and annotation.</title>
        <authorList>
            <consortium name="The Broad Institute Genomics Platform"/>
            <consortium name="The Broad Institute Genome Sequencing Center for Infectious Disease"/>
            <person name="Wu L."/>
            <person name="Ma J."/>
        </authorList>
    </citation>
    <scope>NUCLEOTIDE SEQUENCE [LARGE SCALE GENOMIC DNA]</scope>
    <source>
        <strain evidence="3">CGMCC 1.12404</strain>
    </source>
</reference>
<feature type="transmembrane region" description="Helical" evidence="1">
    <location>
        <begin position="363"/>
        <end position="388"/>
    </location>
</feature>
<keyword evidence="1" id="KW-0812">Transmembrane</keyword>
<feature type="transmembrane region" description="Helical" evidence="1">
    <location>
        <begin position="452"/>
        <end position="475"/>
    </location>
</feature>
<dbReference type="PANTHER" id="PTHR37813:SF1">
    <property type="entry name" value="FELS-2 PROPHAGE PROTEIN"/>
    <property type="match status" value="1"/>
</dbReference>
<proteinExistence type="predicted"/>
<dbReference type="EMBL" id="BMEX01000001">
    <property type="protein sequence ID" value="GGA32040.1"/>
    <property type="molecule type" value="Genomic_DNA"/>
</dbReference>
<feature type="transmembrane region" description="Helical" evidence="1">
    <location>
        <begin position="686"/>
        <end position="709"/>
    </location>
</feature>
<dbReference type="Gene3D" id="1.20.120.20">
    <property type="entry name" value="Apolipoprotein"/>
    <property type="match status" value="2"/>
</dbReference>
<dbReference type="PANTHER" id="PTHR37813">
    <property type="entry name" value="FELS-2 PROPHAGE PROTEIN"/>
    <property type="match status" value="1"/>
</dbReference>
<dbReference type="Proteomes" id="UP000617979">
    <property type="component" value="Unassembled WGS sequence"/>
</dbReference>
<feature type="transmembrane region" description="Helical" evidence="1">
    <location>
        <begin position="417"/>
        <end position="440"/>
    </location>
</feature>
<evidence type="ECO:0008006" key="4">
    <source>
        <dbReference type="Google" id="ProtNLM"/>
    </source>
</evidence>
<name>A0ABQ1FX16_9BACL</name>
<keyword evidence="1" id="KW-1133">Transmembrane helix</keyword>